<keyword evidence="1" id="KW-0812">Transmembrane</keyword>
<proteinExistence type="predicted"/>
<organism evidence="2">
    <name type="scientific">freshwater metagenome</name>
    <dbReference type="NCBI Taxonomy" id="449393"/>
    <lineage>
        <taxon>unclassified sequences</taxon>
        <taxon>metagenomes</taxon>
        <taxon>ecological metagenomes</taxon>
    </lineage>
</organism>
<evidence type="ECO:0000313" key="2">
    <source>
        <dbReference type="EMBL" id="CAB4962474.1"/>
    </source>
</evidence>
<dbReference type="CDD" id="cd06662">
    <property type="entry name" value="SURF1"/>
    <property type="match status" value="1"/>
</dbReference>
<dbReference type="PROSITE" id="PS50895">
    <property type="entry name" value="SURF1"/>
    <property type="match status" value="1"/>
</dbReference>
<dbReference type="GO" id="GO:0016020">
    <property type="term" value="C:membrane"/>
    <property type="evidence" value="ECO:0007669"/>
    <property type="project" value="InterPro"/>
</dbReference>
<dbReference type="InterPro" id="IPR002994">
    <property type="entry name" value="Surf1/Shy1"/>
</dbReference>
<protein>
    <submittedName>
        <fullName evidence="2">Unannotated protein</fullName>
    </submittedName>
</protein>
<keyword evidence="1" id="KW-1133">Transmembrane helix</keyword>
<sequence>MLVRNRPNSGQPGFEQLVPFVQANSRVILVSRGWVATGNNQDSPDVNPMPSDSQRTIIVRLRPSEAHDGRTAPAGQVPNLEVARVCRQLELSGCYSKSYGRVYNDSSGDAALQALEQPVTDEGNNLSYAIQWIVFAAMAFGALFWMIRTERDRYLGRTRTKTRKTPTDEDVEDSLS</sequence>
<dbReference type="EMBL" id="CAFBNO010000089">
    <property type="protein sequence ID" value="CAB4962474.1"/>
    <property type="molecule type" value="Genomic_DNA"/>
</dbReference>
<dbReference type="Pfam" id="PF02104">
    <property type="entry name" value="SURF1"/>
    <property type="match status" value="1"/>
</dbReference>
<accession>A0A6J7L9T0</accession>
<keyword evidence="1" id="KW-0472">Membrane</keyword>
<gene>
    <name evidence="2" type="ORF">UFOPK3837_01146</name>
</gene>
<feature type="transmembrane region" description="Helical" evidence="1">
    <location>
        <begin position="128"/>
        <end position="147"/>
    </location>
</feature>
<name>A0A6J7L9T0_9ZZZZ</name>
<evidence type="ECO:0000256" key="1">
    <source>
        <dbReference type="SAM" id="Phobius"/>
    </source>
</evidence>
<reference evidence="2" key="1">
    <citation type="submission" date="2020-05" db="EMBL/GenBank/DDBJ databases">
        <authorList>
            <person name="Chiriac C."/>
            <person name="Salcher M."/>
            <person name="Ghai R."/>
            <person name="Kavagutti S V."/>
        </authorList>
    </citation>
    <scope>NUCLEOTIDE SEQUENCE</scope>
</reference>
<dbReference type="AlphaFoldDB" id="A0A6J7L9T0"/>